<accession>A0ABD1WQZ0</accession>
<gene>
    <name evidence="2" type="ORF">Fot_05725</name>
</gene>
<name>A0ABD1WQZ0_9LAMI</name>
<evidence type="ECO:0000256" key="1">
    <source>
        <dbReference type="SAM" id="MobiDB-lite"/>
    </source>
</evidence>
<comment type="caution">
    <text evidence="2">The sequence shown here is derived from an EMBL/GenBank/DDBJ whole genome shotgun (WGS) entry which is preliminary data.</text>
</comment>
<evidence type="ECO:0000313" key="3">
    <source>
        <dbReference type="Proteomes" id="UP001604277"/>
    </source>
</evidence>
<dbReference type="AlphaFoldDB" id="A0ABD1WQZ0"/>
<keyword evidence="3" id="KW-1185">Reference proteome</keyword>
<sequence>MDESINVGFIAEATNSSTHRLLSSNVKHMLIESPGQSSSNKRPIEEHATVENNSKNMELQRQDLRSKTSDIFTKSLKVQHFQKPKHKLKVEASSFHLPGIENNVELKIVAENILFGPIIHLKSKDQGELFAYTLKVDIIVHNCNLIILSKDFT</sequence>
<dbReference type="Proteomes" id="UP001604277">
    <property type="component" value="Unassembled WGS sequence"/>
</dbReference>
<organism evidence="2 3">
    <name type="scientific">Forsythia ovata</name>
    <dbReference type="NCBI Taxonomy" id="205694"/>
    <lineage>
        <taxon>Eukaryota</taxon>
        <taxon>Viridiplantae</taxon>
        <taxon>Streptophyta</taxon>
        <taxon>Embryophyta</taxon>
        <taxon>Tracheophyta</taxon>
        <taxon>Spermatophyta</taxon>
        <taxon>Magnoliopsida</taxon>
        <taxon>eudicotyledons</taxon>
        <taxon>Gunneridae</taxon>
        <taxon>Pentapetalae</taxon>
        <taxon>asterids</taxon>
        <taxon>lamiids</taxon>
        <taxon>Lamiales</taxon>
        <taxon>Oleaceae</taxon>
        <taxon>Forsythieae</taxon>
        <taxon>Forsythia</taxon>
    </lineage>
</organism>
<feature type="region of interest" description="Disordered" evidence="1">
    <location>
        <begin position="32"/>
        <end position="61"/>
    </location>
</feature>
<evidence type="ECO:0000313" key="2">
    <source>
        <dbReference type="EMBL" id="KAL2552106.1"/>
    </source>
</evidence>
<reference evidence="3" key="1">
    <citation type="submission" date="2024-07" db="EMBL/GenBank/DDBJ databases">
        <title>Two chromosome-level genome assemblies of Korean endemic species Abeliophyllum distichum and Forsythia ovata (Oleaceae).</title>
        <authorList>
            <person name="Jang H."/>
        </authorList>
    </citation>
    <scope>NUCLEOTIDE SEQUENCE [LARGE SCALE GENOMIC DNA]</scope>
</reference>
<dbReference type="EMBL" id="JBFOLJ010000002">
    <property type="protein sequence ID" value="KAL2552106.1"/>
    <property type="molecule type" value="Genomic_DNA"/>
</dbReference>
<protein>
    <submittedName>
        <fullName evidence="2">Uncharacterized protein</fullName>
    </submittedName>
</protein>
<proteinExistence type="predicted"/>